<evidence type="ECO:0000313" key="3">
    <source>
        <dbReference type="EMBL" id="MBB6401584.1"/>
    </source>
</evidence>
<dbReference type="Proteomes" id="UP000536195">
    <property type="component" value="Unassembled WGS sequence"/>
</dbReference>
<feature type="transmembrane region" description="Helical" evidence="1">
    <location>
        <begin position="77"/>
        <end position="98"/>
    </location>
</feature>
<dbReference type="EMBL" id="JACDUP010000002">
    <property type="protein sequence ID" value="MBA2868927.1"/>
    <property type="molecule type" value="Genomic_DNA"/>
</dbReference>
<organism evidence="2 5">
    <name type="scientific">Methanococcus maripaludis</name>
    <name type="common">Methanococcus deltae</name>
    <dbReference type="NCBI Taxonomy" id="39152"/>
    <lineage>
        <taxon>Archaea</taxon>
        <taxon>Methanobacteriati</taxon>
        <taxon>Methanobacteriota</taxon>
        <taxon>Methanomada group</taxon>
        <taxon>Methanococci</taxon>
        <taxon>Methanococcales</taxon>
        <taxon>Methanococcaceae</taxon>
        <taxon>Methanococcus</taxon>
    </lineage>
</organism>
<feature type="transmembrane region" description="Helical" evidence="1">
    <location>
        <begin position="37"/>
        <end position="57"/>
    </location>
</feature>
<dbReference type="Proteomes" id="UP000571751">
    <property type="component" value="Unassembled WGS sequence"/>
</dbReference>
<proteinExistence type="predicted"/>
<accession>A0A7J9PTM1</accession>
<feature type="transmembrane region" description="Helical" evidence="1">
    <location>
        <begin position="6"/>
        <end position="25"/>
    </location>
</feature>
<keyword evidence="1" id="KW-0812">Transmembrane</keyword>
<protein>
    <submittedName>
        <fullName evidence="2">Uncharacterized protein</fullName>
    </submittedName>
</protein>
<keyword evidence="1" id="KW-0472">Membrane</keyword>
<evidence type="ECO:0000313" key="5">
    <source>
        <dbReference type="Proteomes" id="UP000571751"/>
    </source>
</evidence>
<evidence type="ECO:0000313" key="4">
    <source>
        <dbReference type="Proteomes" id="UP000536195"/>
    </source>
</evidence>
<evidence type="ECO:0000256" key="1">
    <source>
        <dbReference type="SAM" id="Phobius"/>
    </source>
</evidence>
<dbReference type="AlphaFoldDB" id="A0A7J9PTM1"/>
<comment type="caution">
    <text evidence="2">The sequence shown here is derived from an EMBL/GenBank/DDBJ whole genome shotgun (WGS) entry which is preliminary data.</text>
</comment>
<keyword evidence="1" id="KW-1133">Transmembrane helix</keyword>
<gene>
    <name evidence="3" type="ORF">HNP92_000889</name>
    <name evidence="2" type="ORF">HNP95_001106</name>
</gene>
<evidence type="ECO:0000313" key="2">
    <source>
        <dbReference type="EMBL" id="MBA2868927.1"/>
    </source>
</evidence>
<reference evidence="2 5" key="1">
    <citation type="submission" date="2020-07" db="EMBL/GenBank/DDBJ databases">
        <title>Genomic Encyclopedia of Type Strains, Phase IV (KMG-V): Genome sequencing to study the core and pangenomes of soil and plant-associated prokaryotes.</title>
        <authorList>
            <person name="Whitman W."/>
        </authorList>
    </citation>
    <scope>NUCLEOTIDE SEQUENCE [LARGE SCALE GENOMIC DNA]</scope>
    <source>
        <strain evidence="3 4">C11</strain>
        <strain evidence="2 5">C14</strain>
    </source>
</reference>
<name>A0A7J9PTM1_METMI</name>
<dbReference type="EMBL" id="JACHEC010000002">
    <property type="protein sequence ID" value="MBB6401584.1"/>
    <property type="molecule type" value="Genomic_DNA"/>
</dbReference>
<dbReference type="RefSeq" id="WP_181508052.1">
    <property type="nucleotide sequence ID" value="NZ_JACDUP010000002.1"/>
</dbReference>
<sequence>MSLTYILLSIIRIAVFVKIACILLNVLSWHTDKRSNLIVSSIVVGMMFLSGIVYFVFQGVLYITLSNLEWFVNMSFGNQFAIMKIPALFLTYVFAVFTKNKVIDYSLKREWITKLDSKRRLTRSYAKKEE</sequence>